<keyword evidence="4 5" id="KW-0406">Ion transport</keyword>
<evidence type="ECO:0000313" key="7">
    <source>
        <dbReference type="Proteomes" id="UP000740883"/>
    </source>
</evidence>
<dbReference type="AlphaFoldDB" id="A0A9P6KXL4"/>
<comment type="function">
    <text evidence="5">Subunit of the V1 complex of vacuolar(H+)-ATPase (V-ATPase), a multisubunit enzyme composed of a peripheral complex (V1) that hydrolyzes ATP and a membrane integral complex (V0) that translocates protons. V-ATPase is responsible for acidifying and maintaining the pH of intracellular compartments and in some cell types, is targeted to the plasma membrane, where it is responsible for acidifying the extracellular environment. Subunit C is necessary for the assembly of the catalytic sector of the enzyme and is likely to have a specific function in its catalytic activity.</text>
</comment>
<accession>A0A9P6KXL4</accession>
<gene>
    <name evidence="6" type="primary">VATC</name>
    <name evidence="6" type="ORF">NGRA_2999</name>
</gene>
<dbReference type="GO" id="GO:0046961">
    <property type="term" value="F:proton-transporting ATPase activity, rotational mechanism"/>
    <property type="evidence" value="ECO:0007669"/>
    <property type="project" value="InterPro"/>
</dbReference>
<dbReference type="Proteomes" id="UP000740883">
    <property type="component" value="Unassembled WGS sequence"/>
</dbReference>
<dbReference type="OrthoDB" id="6605928at2759"/>
<dbReference type="SUPFAM" id="SSF118203">
    <property type="entry name" value="Vacuolar ATP synthase subunit C"/>
    <property type="match status" value="1"/>
</dbReference>
<dbReference type="PANTHER" id="PTHR10137:SF0">
    <property type="entry name" value="V-TYPE PROTON ATPASE SUBUNIT C"/>
    <property type="match status" value="1"/>
</dbReference>
<comment type="subunit">
    <text evidence="5">V-ATPase is a heteromultimeric enzyme composed of a peripheral catalytic V1 complex (components A to H) attached to an integral membrane V0 proton pore complex.</text>
</comment>
<dbReference type="EMBL" id="SBJO01000502">
    <property type="protein sequence ID" value="KAF9760828.1"/>
    <property type="molecule type" value="Genomic_DNA"/>
</dbReference>
<evidence type="ECO:0000256" key="5">
    <source>
        <dbReference type="RuleBase" id="RU364010"/>
    </source>
</evidence>
<sequence>MLTFVSLPYEKDISLDSEVERLNVEYNLDALRIDIPIFTGVSLENIIKYEEKIEKMDISISDLCKRFLKRSGPYHISYSASSLSWNRSKYSCVSIDGCLALVSDDIEKIRTNYIAKETHHHRMIKDYEDAQRRTKGSLAEMEIGLIVGEIREYEFLREVYILVDKEEIERFENMLDSTNSVSRDAVEIVGKDECFVLYKALVIKSNEKEFRKILVANSFVIKETSTKTEGRTNKEKIDEFLENKDNLLMFISTHQEEVYSLIVHTKLLKLFIESIYRYGLPIKYLYLVCKEEQNTTKSLIKLSENWESERMVESEYEGQEDQDLNIANTKIGFTEDLTSQ</sequence>
<organism evidence="6 7">
    <name type="scientific">Nosema granulosis</name>
    <dbReference type="NCBI Taxonomy" id="83296"/>
    <lineage>
        <taxon>Eukaryota</taxon>
        <taxon>Fungi</taxon>
        <taxon>Fungi incertae sedis</taxon>
        <taxon>Microsporidia</taxon>
        <taxon>Nosematidae</taxon>
        <taxon>Nosema</taxon>
    </lineage>
</organism>
<evidence type="ECO:0000256" key="1">
    <source>
        <dbReference type="ARBA" id="ARBA00006138"/>
    </source>
</evidence>
<reference evidence="6 7" key="1">
    <citation type="journal article" date="2020" name="Genome Biol. Evol.">
        <title>Comparative genomics of strictly vertically transmitted, feminizing microsporidia endosymbionts of amphipod crustaceans.</title>
        <authorList>
            <person name="Cormier A."/>
            <person name="Chebbi M.A."/>
            <person name="Giraud I."/>
            <person name="Wattier R."/>
            <person name="Teixeira M."/>
            <person name="Gilbert C."/>
            <person name="Rigaud T."/>
            <person name="Cordaux R."/>
        </authorList>
    </citation>
    <scope>NUCLEOTIDE SEQUENCE [LARGE SCALE GENOMIC DNA]</scope>
    <source>
        <strain evidence="6 7">Ou3-Ou53</strain>
    </source>
</reference>
<protein>
    <recommendedName>
        <fullName evidence="5">V-type proton ATPase subunit C</fullName>
    </recommendedName>
</protein>
<comment type="similarity">
    <text evidence="1 5">Belongs to the V-ATPase C subunit family.</text>
</comment>
<dbReference type="Gene3D" id="3.30.70.100">
    <property type="match status" value="1"/>
</dbReference>
<keyword evidence="2 5" id="KW-0813">Transport</keyword>
<evidence type="ECO:0000256" key="2">
    <source>
        <dbReference type="ARBA" id="ARBA00022448"/>
    </source>
</evidence>
<proteinExistence type="inferred from homology"/>
<keyword evidence="3 5" id="KW-0375">Hydrogen ion transport</keyword>
<name>A0A9P6KXL4_9MICR</name>
<dbReference type="InterPro" id="IPR004907">
    <property type="entry name" value="ATPase_V1-cplx_csu"/>
</dbReference>
<dbReference type="InterPro" id="IPR036132">
    <property type="entry name" value="Vac_ATP_synth_c_sf"/>
</dbReference>
<dbReference type="Pfam" id="PF03223">
    <property type="entry name" value="V-ATPase_C"/>
    <property type="match status" value="1"/>
</dbReference>
<keyword evidence="7" id="KW-1185">Reference proteome</keyword>
<dbReference type="PANTHER" id="PTHR10137">
    <property type="entry name" value="V-TYPE PROTON ATPASE SUBUNIT C"/>
    <property type="match status" value="1"/>
</dbReference>
<evidence type="ECO:0000256" key="3">
    <source>
        <dbReference type="ARBA" id="ARBA00022781"/>
    </source>
</evidence>
<dbReference type="GO" id="GO:0000221">
    <property type="term" value="C:vacuolar proton-transporting V-type ATPase, V1 domain"/>
    <property type="evidence" value="ECO:0007669"/>
    <property type="project" value="TreeGrafter"/>
</dbReference>
<comment type="caution">
    <text evidence="6">The sequence shown here is derived from an EMBL/GenBank/DDBJ whole genome shotgun (WGS) entry which is preliminary data.</text>
</comment>
<evidence type="ECO:0000256" key="4">
    <source>
        <dbReference type="ARBA" id="ARBA00023065"/>
    </source>
</evidence>
<evidence type="ECO:0000313" key="6">
    <source>
        <dbReference type="EMBL" id="KAF9760828.1"/>
    </source>
</evidence>